<evidence type="ECO:0000313" key="4">
    <source>
        <dbReference type="EMBL" id="GAA4833185.1"/>
    </source>
</evidence>
<dbReference type="EMBL" id="BAABJX010000027">
    <property type="protein sequence ID" value="GAA4833185.1"/>
    <property type="molecule type" value="Genomic_DNA"/>
</dbReference>
<keyword evidence="1" id="KW-1133">Transmembrane helix</keyword>
<dbReference type="Pfam" id="PF07696">
    <property type="entry name" value="7TMR-DISMED2"/>
    <property type="match status" value="1"/>
</dbReference>
<feature type="transmembrane region" description="Helical" evidence="1">
    <location>
        <begin position="308"/>
        <end position="331"/>
    </location>
</feature>
<dbReference type="InterPro" id="IPR036890">
    <property type="entry name" value="HATPase_C_sf"/>
</dbReference>
<keyword evidence="1" id="KW-0472">Membrane</keyword>
<gene>
    <name evidence="4" type="ORF">GCM10023331_18050</name>
</gene>
<feature type="transmembrane region" description="Helical" evidence="1">
    <location>
        <begin position="190"/>
        <end position="207"/>
    </location>
</feature>
<feature type="transmembrane region" description="Helical" evidence="1">
    <location>
        <begin position="343"/>
        <end position="365"/>
    </location>
</feature>
<accession>A0ABP9D8U2</accession>
<organism evidence="4 5">
    <name type="scientific">Algivirga pacifica</name>
    <dbReference type="NCBI Taxonomy" id="1162670"/>
    <lineage>
        <taxon>Bacteria</taxon>
        <taxon>Pseudomonadati</taxon>
        <taxon>Bacteroidota</taxon>
        <taxon>Cytophagia</taxon>
        <taxon>Cytophagales</taxon>
        <taxon>Flammeovirgaceae</taxon>
        <taxon>Algivirga</taxon>
    </lineage>
</organism>
<dbReference type="Gene3D" id="2.60.40.2380">
    <property type="match status" value="1"/>
</dbReference>
<feature type="domain" description="7TM-DISM receptor extracellular" evidence="3">
    <location>
        <begin position="60"/>
        <end position="160"/>
    </location>
</feature>
<evidence type="ECO:0000256" key="1">
    <source>
        <dbReference type="SAM" id="Phobius"/>
    </source>
</evidence>
<keyword evidence="2" id="KW-0732">Signal</keyword>
<reference evidence="5" key="1">
    <citation type="journal article" date="2019" name="Int. J. Syst. Evol. Microbiol.">
        <title>The Global Catalogue of Microorganisms (GCM) 10K type strain sequencing project: providing services to taxonomists for standard genome sequencing and annotation.</title>
        <authorList>
            <consortium name="The Broad Institute Genomics Platform"/>
            <consortium name="The Broad Institute Genome Sequencing Center for Infectious Disease"/>
            <person name="Wu L."/>
            <person name="Ma J."/>
        </authorList>
    </citation>
    <scope>NUCLEOTIDE SEQUENCE [LARGE SCALE GENOMIC DNA]</scope>
    <source>
        <strain evidence="5">JCM 18326</strain>
    </source>
</reference>
<feature type="transmembrane region" description="Helical" evidence="1">
    <location>
        <begin position="244"/>
        <end position="272"/>
    </location>
</feature>
<feature type="chain" id="PRO_5047048815" description="7TM-DISM receptor extracellular domain-containing protein" evidence="2">
    <location>
        <begin position="26"/>
        <end position="609"/>
    </location>
</feature>
<dbReference type="RefSeq" id="WP_345371111.1">
    <property type="nucleotide sequence ID" value="NZ_BAABJX010000027.1"/>
</dbReference>
<proteinExistence type="predicted"/>
<feature type="transmembrane region" description="Helical" evidence="1">
    <location>
        <begin position="284"/>
        <end position="302"/>
    </location>
</feature>
<feature type="transmembrane region" description="Helical" evidence="1">
    <location>
        <begin position="377"/>
        <end position="399"/>
    </location>
</feature>
<dbReference type="Gene3D" id="3.30.565.10">
    <property type="entry name" value="Histidine kinase-like ATPase, C-terminal domain"/>
    <property type="match status" value="1"/>
</dbReference>
<keyword evidence="5" id="KW-1185">Reference proteome</keyword>
<comment type="caution">
    <text evidence="4">The sequence shown here is derived from an EMBL/GenBank/DDBJ whole genome shotgun (WGS) entry which is preliminary data.</text>
</comment>
<dbReference type="InterPro" id="IPR011622">
    <property type="entry name" value="7TMR_DISM_rcpt_extracell_dom2"/>
</dbReference>
<evidence type="ECO:0000256" key="2">
    <source>
        <dbReference type="SAM" id="SignalP"/>
    </source>
</evidence>
<keyword evidence="1" id="KW-0812">Transmembrane</keyword>
<protein>
    <recommendedName>
        <fullName evidence="3">7TM-DISM receptor extracellular domain-containing protein</fullName>
    </recommendedName>
</protein>
<evidence type="ECO:0000259" key="3">
    <source>
        <dbReference type="Pfam" id="PF07696"/>
    </source>
</evidence>
<evidence type="ECO:0000313" key="5">
    <source>
        <dbReference type="Proteomes" id="UP001500298"/>
    </source>
</evidence>
<name>A0ABP9D8U2_9BACT</name>
<feature type="signal peptide" evidence="2">
    <location>
        <begin position="1"/>
        <end position="25"/>
    </location>
</feature>
<feature type="transmembrane region" description="Helical" evidence="1">
    <location>
        <begin position="214"/>
        <end position="238"/>
    </location>
</feature>
<sequence length="609" mass="70144">MFRLTLFIVLLFRPLLLTGSTPVTSIDSIYTSLDITSQVALYTGKPPKFHKTSLPLFDESLWRSIPTTALSFGVGTHSNWIKVALQSNRSCQKILSFAYPNTPIIDGILTNSKGEIVQTIALGTKRKFDVALPSIYNEFTVRLSLEAKENYTLWVHFNGLGESYHPTIKLSEETYLREKSYKDAILITPLKAYLSFTILLVFALGLVSRYQLFYYYAMMFIGVLLLAEVESGTLWFFFDEDPHGYFFILKSVAGLLILHGSIQFCSNLLLFLHPIHHFHKIEKYLKLPLVLCYSTLILYAVFRQESNLFPYLHTLINTVYGYTVGYIYLIILLFKGIKEDRKAFYISLVMGFNFAMNFVFISLPHLGLIKREVFSDISLYVFYSIEATAFLFLITRMLIAFYREKERLNQEFQRIKLKVSAALLEGQELERQRIGQEISNFIGDNIELLQQSKNFNDTHIKQLIKDTLKTVRDISHHLIAPDFKISRFEYSIRQMIAIMSPQGVKVSVNFKKWPENASPKALHHCYRMIQELLRNSIIHQKVDTIAISFSEENGGKIIYQELDIKNASSIKNTNRDLNSIRSRAQLLQGQLTYSCSKKNGTILIENLVL</sequence>
<dbReference type="Proteomes" id="UP001500298">
    <property type="component" value="Unassembled WGS sequence"/>
</dbReference>